<dbReference type="GO" id="GO:0046872">
    <property type="term" value="F:metal ion binding"/>
    <property type="evidence" value="ECO:0007669"/>
    <property type="project" value="UniProtKB-KW"/>
</dbReference>
<dbReference type="PANTHER" id="PTHR23080">
    <property type="entry name" value="THAP DOMAIN PROTEIN"/>
    <property type="match status" value="1"/>
</dbReference>
<keyword evidence="3" id="KW-0479">Metal-binding</keyword>
<proteinExistence type="inferred from homology"/>
<dbReference type="AlphaFoldDB" id="A0A816ADQ4"/>
<dbReference type="Gene3D" id="3.40.980.10">
    <property type="entry name" value="MoaB/Mog-like domain"/>
    <property type="match status" value="1"/>
</dbReference>
<comment type="similarity">
    <text evidence="2">In the N-terminal section; belongs to the MoaB/Mog family.</text>
</comment>
<sequence>MPREERYGCFRCEGQINHDDRKYWAGGSLILRVFLAVNSERRVNPDDSNWGACRRRYDRWRKAMQNDFDHLDVPVDRTDSQENEESMLMEVDTDIVTENEGIEMYKGNLSYEARQSVKQSKDDDIILNKHNVEKLIDNFRLALKHAGSLDFDDPGALENETYKTITGLDRDHFNDLLDKLTTMRNFRLRSVLVALAIFLAKIRRALSNRVIACVFRLASKRSVSRICHQVRVALMQDFVPYHVGFQHASRETILAQHQTTVATELLTNGRDQVVLITDGTYFFCQKSSNNEFQRRTYSQHKHRHLVKPMIITVSFHDTANTLNRLGLQVAMPGFLHNKKQHPTDEANRTRFVTKNRWVIESVNGKIKQWKFMTQIIQNSTIRFISDYLDIICALINKYQFPAVIDIENGREIAMNMREMLTTENRLQTRLAKHTGTTSLHWSKHKAANFQFPPLTEENIRDLTFRNIKLIAIIVVYIPVSTTCYDDSTKDYSRRAASKVVLDNQTHFRETVLKLCNELRPNLILKTGGTGINSDDITPETNTPLVEDQCVVINIGTKLPDTRRVCVLFLNVH</sequence>
<evidence type="ECO:0000256" key="3">
    <source>
        <dbReference type="ARBA" id="ARBA00022723"/>
    </source>
</evidence>
<evidence type="ECO:0000256" key="2">
    <source>
        <dbReference type="ARBA" id="ARBA00007589"/>
    </source>
</evidence>
<dbReference type="Pfam" id="PF00994">
    <property type="entry name" value="MoCF_biosynth"/>
    <property type="match status" value="1"/>
</dbReference>
<gene>
    <name evidence="6" type="ORF">CJN711_LOCUS34336</name>
</gene>
<evidence type="ECO:0000313" key="6">
    <source>
        <dbReference type="EMBL" id="CAF1593689.1"/>
    </source>
</evidence>
<dbReference type="Proteomes" id="UP000663855">
    <property type="component" value="Unassembled WGS sequence"/>
</dbReference>
<dbReference type="SUPFAM" id="SSF53218">
    <property type="entry name" value="Molybdenum cofactor biosynthesis proteins"/>
    <property type="match status" value="1"/>
</dbReference>
<dbReference type="EMBL" id="CAJNOV010016611">
    <property type="protein sequence ID" value="CAF1593689.1"/>
    <property type="molecule type" value="Genomic_DNA"/>
</dbReference>
<name>A0A816ADQ4_9BILA</name>
<evidence type="ECO:0000259" key="5">
    <source>
        <dbReference type="Pfam" id="PF13359"/>
    </source>
</evidence>
<organism evidence="6 7">
    <name type="scientific">Rotaria magnacalcarata</name>
    <dbReference type="NCBI Taxonomy" id="392030"/>
    <lineage>
        <taxon>Eukaryota</taxon>
        <taxon>Metazoa</taxon>
        <taxon>Spiralia</taxon>
        <taxon>Gnathifera</taxon>
        <taxon>Rotifera</taxon>
        <taxon>Eurotatoria</taxon>
        <taxon>Bdelloidea</taxon>
        <taxon>Philodinida</taxon>
        <taxon>Philodinidae</taxon>
        <taxon>Rotaria</taxon>
    </lineage>
</organism>
<evidence type="ECO:0000259" key="4">
    <source>
        <dbReference type="Pfam" id="PF00994"/>
    </source>
</evidence>
<dbReference type="InterPro" id="IPR027806">
    <property type="entry name" value="HARBI1_dom"/>
</dbReference>
<reference evidence="6" key="1">
    <citation type="submission" date="2021-02" db="EMBL/GenBank/DDBJ databases">
        <authorList>
            <person name="Nowell W R."/>
        </authorList>
    </citation>
    <scope>NUCLEOTIDE SEQUENCE</scope>
</reference>
<evidence type="ECO:0000313" key="7">
    <source>
        <dbReference type="Proteomes" id="UP000663855"/>
    </source>
</evidence>
<protein>
    <recommendedName>
        <fullName evidence="8">DDE Tnp4 domain-containing protein</fullName>
    </recommendedName>
</protein>
<feature type="domain" description="DDE Tnp4" evidence="5">
    <location>
        <begin position="333"/>
        <end position="396"/>
    </location>
</feature>
<dbReference type="Pfam" id="PF13359">
    <property type="entry name" value="DDE_Tnp_4"/>
    <property type="match status" value="1"/>
</dbReference>
<evidence type="ECO:0000256" key="1">
    <source>
        <dbReference type="ARBA" id="ARBA00001968"/>
    </source>
</evidence>
<comment type="cofactor">
    <cofactor evidence="1">
        <name>a divalent metal cation</name>
        <dbReference type="ChEBI" id="CHEBI:60240"/>
    </cofactor>
</comment>
<dbReference type="InterPro" id="IPR036425">
    <property type="entry name" value="MoaB/Mog-like_dom_sf"/>
</dbReference>
<evidence type="ECO:0008006" key="8">
    <source>
        <dbReference type="Google" id="ProtNLM"/>
    </source>
</evidence>
<dbReference type="InterPro" id="IPR001453">
    <property type="entry name" value="MoaB/Mog_dom"/>
</dbReference>
<comment type="caution">
    <text evidence="6">The sequence shown here is derived from an EMBL/GenBank/DDBJ whole genome shotgun (WGS) entry which is preliminary data.</text>
</comment>
<feature type="domain" description="MoaB/Mog" evidence="4">
    <location>
        <begin position="498"/>
        <end position="551"/>
    </location>
</feature>
<accession>A0A816ADQ4</accession>